<dbReference type="AlphaFoldDB" id="A0A6B2G2W3"/>
<dbReference type="InterPro" id="IPR002048">
    <property type="entry name" value="EF_hand_dom"/>
</dbReference>
<sequence>MTEMEPLTDEQVAEFKEAFSLFDKDGDGTISSEELGSVMKSLGQNPSNQELCDMINEVDLDKNGIIDFDEFLTMMSRKMTKGDSHEELLMAFQVFDKDGDGKITKDELKRVMTQLGENLCEEEIVEMMHEADTDGDGNVDFKEFCKMMNAK</sequence>
<dbReference type="EMBL" id="GHBR01003913">
    <property type="protein sequence ID" value="NDJ97910.1"/>
    <property type="molecule type" value="Transcribed_RNA"/>
</dbReference>
<evidence type="ECO:0000313" key="4">
    <source>
        <dbReference type="EMBL" id="NDJ97910.1"/>
    </source>
</evidence>
<dbReference type="GO" id="GO:0016460">
    <property type="term" value="C:myosin II complex"/>
    <property type="evidence" value="ECO:0007669"/>
    <property type="project" value="TreeGrafter"/>
</dbReference>
<dbReference type="CDD" id="cd00051">
    <property type="entry name" value="EFh"/>
    <property type="match status" value="2"/>
</dbReference>
<organism evidence="4">
    <name type="scientific">Myxobolus squamalis</name>
    <name type="common">Myxosporean</name>
    <dbReference type="NCBI Taxonomy" id="59785"/>
    <lineage>
        <taxon>Eukaryota</taxon>
        <taxon>Metazoa</taxon>
        <taxon>Cnidaria</taxon>
        <taxon>Myxozoa</taxon>
        <taxon>Myxosporea</taxon>
        <taxon>Bivalvulida</taxon>
        <taxon>Platysporina</taxon>
        <taxon>Myxobolidae</taxon>
        <taxon>Myxobolus</taxon>
    </lineage>
</organism>
<dbReference type="InterPro" id="IPR011992">
    <property type="entry name" value="EF-hand-dom_pair"/>
</dbReference>
<dbReference type="Pfam" id="PF13499">
    <property type="entry name" value="EF-hand_7"/>
    <property type="match status" value="2"/>
</dbReference>
<dbReference type="PANTHER" id="PTHR23048">
    <property type="entry name" value="MYOSIN LIGHT CHAIN 1, 3"/>
    <property type="match status" value="1"/>
</dbReference>
<feature type="domain" description="EF-hand" evidence="3">
    <location>
        <begin position="119"/>
        <end position="151"/>
    </location>
</feature>
<feature type="domain" description="EF-hand" evidence="3">
    <location>
        <begin position="83"/>
        <end position="118"/>
    </location>
</feature>
<dbReference type="SMART" id="SM00054">
    <property type="entry name" value="EFh"/>
    <property type="match status" value="4"/>
</dbReference>
<dbReference type="InterPro" id="IPR050230">
    <property type="entry name" value="CALM/Myosin/TropC-like"/>
</dbReference>
<dbReference type="GO" id="GO:0005509">
    <property type="term" value="F:calcium ion binding"/>
    <property type="evidence" value="ECO:0007669"/>
    <property type="project" value="InterPro"/>
</dbReference>
<feature type="domain" description="EF-hand" evidence="3">
    <location>
        <begin position="46"/>
        <end position="81"/>
    </location>
</feature>
<dbReference type="SUPFAM" id="SSF47473">
    <property type="entry name" value="EF-hand"/>
    <property type="match status" value="1"/>
</dbReference>
<feature type="domain" description="EF-hand" evidence="3">
    <location>
        <begin position="10"/>
        <end position="45"/>
    </location>
</feature>
<name>A0A6B2G2W3_MYXSQ</name>
<proteinExistence type="predicted"/>
<evidence type="ECO:0000256" key="2">
    <source>
        <dbReference type="ARBA" id="ARBA00022837"/>
    </source>
</evidence>
<evidence type="ECO:0000259" key="3">
    <source>
        <dbReference type="PROSITE" id="PS50222"/>
    </source>
</evidence>
<keyword evidence="1" id="KW-0677">Repeat</keyword>
<dbReference type="PROSITE" id="PS50222">
    <property type="entry name" value="EF_HAND_2"/>
    <property type="match status" value="4"/>
</dbReference>
<evidence type="ECO:0000256" key="1">
    <source>
        <dbReference type="ARBA" id="ARBA00022737"/>
    </source>
</evidence>
<reference evidence="4" key="1">
    <citation type="submission" date="2018-11" db="EMBL/GenBank/DDBJ databases">
        <title>Myxobolus squamalis genome and transcriptome.</title>
        <authorList>
            <person name="Yahalomi D."/>
            <person name="Atkinson S.D."/>
            <person name="Neuhof M."/>
            <person name="Chang E.S."/>
            <person name="Philippe H."/>
            <person name="Cartwright P."/>
            <person name="Bartholomew J.L."/>
            <person name="Huchon D."/>
        </authorList>
    </citation>
    <scope>NUCLEOTIDE SEQUENCE</scope>
    <source>
        <strain evidence="4">71B08</strain>
        <tissue evidence="4">Whole</tissue>
    </source>
</reference>
<dbReference type="PROSITE" id="PS00018">
    <property type="entry name" value="EF_HAND_1"/>
    <property type="match status" value="4"/>
</dbReference>
<dbReference type="InterPro" id="IPR018247">
    <property type="entry name" value="EF_Hand_1_Ca_BS"/>
</dbReference>
<dbReference type="Gene3D" id="1.10.238.10">
    <property type="entry name" value="EF-hand"/>
    <property type="match status" value="3"/>
</dbReference>
<dbReference type="FunFam" id="1.10.238.10:FF:000527">
    <property type="entry name" value="Calmodulin-3"/>
    <property type="match status" value="1"/>
</dbReference>
<accession>A0A6B2G2W3</accession>
<dbReference type="PANTHER" id="PTHR23048:SF0">
    <property type="entry name" value="CALMODULIN LIKE 3"/>
    <property type="match status" value="1"/>
</dbReference>
<keyword evidence="2" id="KW-0106">Calcium</keyword>
<protein>
    <submittedName>
        <fullName evidence="4">Calmodulin-2 B (Trinotate prediction)</fullName>
    </submittedName>
</protein>